<evidence type="ECO:0008006" key="6">
    <source>
        <dbReference type="Google" id="ProtNLM"/>
    </source>
</evidence>
<keyword evidence="5" id="KW-1185">Reference proteome</keyword>
<dbReference type="Proteomes" id="UP000027192">
    <property type="component" value="Unassembled WGS sequence"/>
</dbReference>
<dbReference type="AlphaFoldDB" id="A0A066RKU7"/>
<feature type="compositionally biased region" description="Low complexity" evidence="1">
    <location>
        <begin position="1126"/>
        <end position="1135"/>
    </location>
</feature>
<evidence type="ECO:0000256" key="3">
    <source>
        <dbReference type="SAM" id="SignalP"/>
    </source>
</evidence>
<feature type="signal peptide" evidence="3">
    <location>
        <begin position="1"/>
        <end position="24"/>
    </location>
</feature>
<feature type="transmembrane region" description="Helical" evidence="2">
    <location>
        <begin position="876"/>
        <end position="906"/>
    </location>
</feature>
<keyword evidence="2" id="KW-1133">Transmembrane helix</keyword>
<evidence type="ECO:0000313" key="5">
    <source>
        <dbReference type="Proteomes" id="UP000027192"/>
    </source>
</evidence>
<feature type="chain" id="PRO_5001625830" description="TraG N-terminal Proteobacteria domain-containing protein" evidence="3">
    <location>
        <begin position="25"/>
        <end position="1181"/>
    </location>
</feature>
<feature type="transmembrane region" description="Helical" evidence="2">
    <location>
        <begin position="918"/>
        <end position="941"/>
    </location>
</feature>
<feature type="transmembrane region" description="Helical" evidence="2">
    <location>
        <begin position="103"/>
        <end position="127"/>
    </location>
</feature>
<keyword evidence="3" id="KW-0732">Signal</keyword>
<evidence type="ECO:0000313" key="4">
    <source>
        <dbReference type="EMBL" id="KDM90974.1"/>
    </source>
</evidence>
<evidence type="ECO:0000256" key="2">
    <source>
        <dbReference type="SAM" id="Phobius"/>
    </source>
</evidence>
<keyword evidence="2" id="KW-0812">Transmembrane</keyword>
<feature type="transmembrane region" description="Helical" evidence="2">
    <location>
        <begin position="962"/>
        <end position="984"/>
    </location>
</feature>
<feature type="transmembrane region" description="Helical" evidence="2">
    <location>
        <begin position="1004"/>
        <end position="1029"/>
    </location>
</feature>
<protein>
    <recommendedName>
        <fullName evidence="6">TraG N-terminal Proteobacteria domain-containing protein</fullName>
    </recommendedName>
</protein>
<feature type="region of interest" description="Disordered" evidence="1">
    <location>
        <begin position="1093"/>
        <end position="1181"/>
    </location>
</feature>
<dbReference type="RefSeq" id="WP_036753951.1">
    <property type="nucleotide sequence ID" value="NZ_JAGSGC010000004.1"/>
</dbReference>
<comment type="caution">
    <text evidence="4">The sequence shown here is derived from an EMBL/GenBank/DDBJ whole genome shotgun (WGS) entry which is preliminary data.</text>
</comment>
<sequence>MLKFLKHLFLAFLVGISVSGSALAEGMTSKVVIDDSCRAAFKEDGKVQENSYVLCKQDVGLNAFSLSLGSVIRSNAAVRGLFETLSVPIPQYSEIVNFISRPIGAVAAAAVDLCLVIILMFSAYRLYLFGYRSMRDSSIEQAMKDPNTYKAFAGFGLVAALAYKIGDINVGQLLVVGCGLIAMKMTVYLFTAMIAVFNFDESNRSLLEAYEEFLPQGETYATEIIRGLYGAQEAALRTNFSNVAPEDARMVQDEASMGFFDKFFFHLLGRVGFYESRHPTAKEYFSGLFGDTSITLQQSSGIIHGGRHGYHSSGLDSRSVQGSGSSNFTLHDSRIKDKQWHSLTSPIFEKANKYEELFQNATTLNMAAPLPDVPAGVMSMIANAPLMGSLSELMISGEGASEPGNNEAEKIKAAGDNLLNLIREVRIQYPEVSGADVTSIVQAFAYGAISVEAVKNRKNVTSHTFNPFIGAAQYKIEYAKEPFHFVVAEALAAARDLRRYNCIQNFDKSSQEITFLHKVKPDEDEWNSDIRDLVSGDVFPICILPTEGDITSYGTVAPAPMVAVALEAVKAIELGLSESANLEVVLLQQAATAKIKVIEASDDTVNQTESGVALERAKVHMSNIAAYFARIAAMSRHAALKGIATNADEDKTRFFKNLRQQGAVAISSYFMQLSKEQEKYSEVIYNASPKVTSKSNLRVGGNMPNLTPLWSEDQMLILKAANFPVNESNFSTQLQAGSSDIAAQSLRGDETGEDEPEVMAKYIGMMLDAVIPADDVLKHGFGIGGDNLIDGFSQCTTTTNCVNFRQHPIATLSIFGKDMLMTGLVIVLVDSLIQLLNKAVNGQDHGDGKSGDGDGLLAKIKGLGISILSQLTKVGLLLKVLATISAIFAIFGKVFIVAGIFIGYIIPMMPYIAQMMMWLGWLAEFLILFSVIPLLIAFAFMTKEDGNALFKPASILSMMASVVLRAPLIFIAFMVFYTLSYAGVYLVNSTLFTLFRMEMEAEGIMMSIIAAFSSIVFFVFTVGMYFLVLKSLVKMMTEMPDHVLRPMGVESLNIQVTAGIETFIAAKTISDMATSVTAAPAGFVADNFLENKKQKGQEGTTKPDGTSSQPSSERKGSDKESEPSESKSNGPSESGTQKPSENGKAEDGTTSGEGRDKGAGQEGDEPSDGNQDTGGGDPNKK</sequence>
<feature type="compositionally biased region" description="Basic and acidic residues" evidence="1">
    <location>
        <begin position="1112"/>
        <end position="1125"/>
    </location>
</feature>
<name>A0A066RKU7_9GAMM</name>
<organism evidence="4 5">
    <name type="scientific">Photobacterium galatheae</name>
    <dbReference type="NCBI Taxonomy" id="1654360"/>
    <lineage>
        <taxon>Bacteria</taxon>
        <taxon>Pseudomonadati</taxon>
        <taxon>Pseudomonadota</taxon>
        <taxon>Gammaproteobacteria</taxon>
        <taxon>Vibrionales</taxon>
        <taxon>Vibrionaceae</taxon>
        <taxon>Photobacterium</taxon>
    </lineage>
</organism>
<gene>
    <name evidence="4" type="ORF">EA58_14560</name>
</gene>
<proteinExistence type="predicted"/>
<evidence type="ECO:0000256" key="1">
    <source>
        <dbReference type="SAM" id="MobiDB-lite"/>
    </source>
</evidence>
<feature type="compositionally biased region" description="Polar residues" evidence="1">
    <location>
        <begin position="1097"/>
        <end position="1111"/>
    </location>
</feature>
<dbReference type="EMBL" id="JMIB01000027">
    <property type="protein sequence ID" value="KDM90974.1"/>
    <property type="molecule type" value="Genomic_DNA"/>
</dbReference>
<reference evidence="4 5" key="1">
    <citation type="submission" date="2014-04" db="EMBL/GenBank/DDBJ databases">
        <title>Draft genome sequence of Photobacterium halotolerans S2753: a solonamide, ngercheumicin and holomycin producer.</title>
        <authorList>
            <person name="Machado H.R."/>
            <person name="Gram L."/>
        </authorList>
    </citation>
    <scope>NUCLEOTIDE SEQUENCE [LARGE SCALE GENOMIC DNA]</scope>
    <source>
        <strain evidence="4 5">S2753</strain>
    </source>
</reference>
<dbReference type="OrthoDB" id="10018927at2"/>
<feature type="transmembrane region" description="Helical" evidence="2">
    <location>
        <begin position="172"/>
        <end position="197"/>
    </location>
</feature>
<dbReference type="STRING" id="1654360.EA58_14560"/>
<feature type="compositionally biased region" description="Basic and acidic residues" evidence="1">
    <location>
        <begin position="1141"/>
        <end position="1159"/>
    </location>
</feature>
<feature type="compositionally biased region" description="Gly residues" evidence="1">
    <location>
        <begin position="1172"/>
        <end position="1181"/>
    </location>
</feature>
<keyword evidence="2" id="KW-0472">Membrane</keyword>
<accession>A0A066RKU7</accession>